<evidence type="ECO:0000256" key="4">
    <source>
        <dbReference type="ARBA" id="ARBA00022691"/>
    </source>
</evidence>
<organism evidence="10">
    <name type="scientific">marine sediment metagenome</name>
    <dbReference type="NCBI Taxonomy" id="412755"/>
    <lineage>
        <taxon>unclassified sequences</taxon>
        <taxon>metagenomes</taxon>
        <taxon>ecological metagenomes</taxon>
    </lineage>
</organism>
<dbReference type="GO" id="GO:0046872">
    <property type="term" value="F:metal ion binding"/>
    <property type="evidence" value="ECO:0007669"/>
    <property type="project" value="UniProtKB-KW"/>
</dbReference>
<dbReference type="InterPro" id="IPR006638">
    <property type="entry name" value="Elp3/MiaA/NifB-like_rSAM"/>
</dbReference>
<dbReference type="PANTHER" id="PTHR43409:SF7">
    <property type="entry name" value="BLL1977 PROTEIN"/>
    <property type="match status" value="1"/>
</dbReference>
<dbReference type="SFLD" id="SFLDS00029">
    <property type="entry name" value="Radical_SAM"/>
    <property type="match status" value="1"/>
</dbReference>
<dbReference type="GO" id="GO:0031419">
    <property type="term" value="F:cobalamin binding"/>
    <property type="evidence" value="ECO:0007669"/>
    <property type="project" value="InterPro"/>
</dbReference>
<comment type="caution">
    <text evidence="10">The sequence shown here is derived from an EMBL/GenBank/DDBJ whole genome shotgun (WGS) entry which is preliminary data.</text>
</comment>
<comment type="cofactor">
    <cofactor evidence="1">
        <name>[4Fe-4S] cluster</name>
        <dbReference type="ChEBI" id="CHEBI:49883"/>
    </cofactor>
</comment>
<dbReference type="SFLD" id="SFLDG01123">
    <property type="entry name" value="methyltransferase_(Class_B)"/>
    <property type="match status" value="1"/>
</dbReference>
<sequence length="480" mass="56401">FLVDAPHKVWPLMRGWTPNPGILPLGAYLEKDFDVKVVDGTVLENSWGDFEEIMRKEKPKLVGISCVAACFIYDTMNACRLIKEVSPKTIIVAGGSHPALVPEETLRSCKEIDYIVVGEGEITFYEFLKAFEKGEKDFSQIKGLAYLEGDKFIYTGDRPLIEDLDTLPMNAYHLFDMSNPSYKIASEGKNSTAVTFSRGCEYKCTFCSETIFWRHRWRGKSAQKMVDEFQLLKEKYGMVTFFVGDDMFNWNRKRTEEFCDEMIRRKVGVNFWIQTRADFLLRDKDLIPRLKEAGCYQIMMGLEHHNQKVLNDINKKALVEQSIEAMKLVKKNRISVMATLMLGHWGDTKENMYDFYRFARPYLHHYGQCIITPLPGTPFYKEMKRLGRIKETDYSKYDYLHAIMPTKTMSLDEITGTLMNLHRKFYLHWRFFLQTIFPEHPMIRPIHLHFLRYAWYTFKQEAFGAPEWTQPGYQTYEEYL</sequence>
<dbReference type="AlphaFoldDB" id="X1FP06"/>
<dbReference type="CDD" id="cd01335">
    <property type="entry name" value="Radical_SAM"/>
    <property type="match status" value="1"/>
</dbReference>
<reference evidence="10" key="1">
    <citation type="journal article" date="2014" name="Front. Microbiol.">
        <title>High frequency of phylogenetically diverse reductive dehalogenase-homologous genes in deep subseafloor sedimentary metagenomes.</title>
        <authorList>
            <person name="Kawai M."/>
            <person name="Futagami T."/>
            <person name="Toyoda A."/>
            <person name="Takaki Y."/>
            <person name="Nishi S."/>
            <person name="Hori S."/>
            <person name="Arai W."/>
            <person name="Tsubouchi T."/>
            <person name="Morono Y."/>
            <person name="Uchiyama I."/>
            <person name="Ito T."/>
            <person name="Fujiyama A."/>
            <person name="Inagaki F."/>
            <person name="Takami H."/>
        </authorList>
    </citation>
    <scope>NUCLEOTIDE SEQUENCE</scope>
    <source>
        <strain evidence="10">Expedition CK06-06</strain>
    </source>
</reference>
<dbReference type="Gene3D" id="3.80.30.20">
    <property type="entry name" value="tm_1862 like domain"/>
    <property type="match status" value="1"/>
</dbReference>
<evidence type="ECO:0000259" key="9">
    <source>
        <dbReference type="PROSITE" id="PS51918"/>
    </source>
</evidence>
<dbReference type="SMART" id="SM00729">
    <property type="entry name" value="Elp3"/>
    <property type="match status" value="1"/>
</dbReference>
<evidence type="ECO:0000256" key="1">
    <source>
        <dbReference type="ARBA" id="ARBA00001966"/>
    </source>
</evidence>
<keyword evidence="2" id="KW-0489">Methyltransferase</keyword>
<dbReference type="SUPFAM" id="SSF52242">
    <property type="entry name" value="Cobalamin (vitamin B12)-binding domain"/>
    <property type="match status" value="1"/>
</dbReference>
<dbReference type="Pfam" id="PF04055">
    <property type="entry name" value="Radical_SAM"/>
    <property type="match status" value="1"/>
</dbReference>
<keyword evidence="5" id="KW-0479">Metal-binding</keyword>
<dbReference type="Gene3D" id="3.40.50.280">
    <property type="entry name" value="Cobalamin-binding domain"/>
    <property type="match status" value="1"/>
</dbReference>
<dbReference type="PROSITE" id="PS51918">
    <property type="entry name" value="RADICAL_SAM"/>
    <property type="match status" value="1"/>
</dbReference>
<evidence type="ECO:0000256" key="3">
    <source>
        <dbReference type="ARBA" id="ARBA00022679"/>
    </source>
</evidence>
<evidence type="ECO:0000256" key="2">
    <source>
        <dbReference type="ARBA" id="ARBA00022603"/>
    </source>
</evidence>
<feature type="non-terminal residue" evidence="10">
    <location>
        <position position="1"/>
    </location>
</feature>
<gene>
    <name evidence="10" type="ORF">S03H2_03787</name>
</gene>
<evidence type="ECO:0000256" key="5">
    <source>
        <dbReference type="ARBA" id="ARBA00022723"/>
    </source>
</evidence>
<feature type="non-terminal residue" evidence="10">
    <location>
        <position position="480"/>
    </location>
</feature>
<keyword evidence="3" id="KW-0808">Transferase</keyword>
<dbReference type="SFLD" id="SFLDG01082">
    <property type="entry name" value="B12-binding_domain_containing"/>
    <property type="match status" value="1"/>
</dbReference>
<dbReference type="InterPro" id="IPR023404">
    <property type="entry name" value="rSAM_horseshoe"/>
</dbReference>
<keyword evidence="4" id="KW-0949">S-adenosyl-L-methionine</keyword>
<dbReference type="GO" id="GO:0051539">
    <property type="term" value="F:4 iron, 4 sulfur cluster binding"/>
    <property type="evidence" value="ECO:0007669"/>
    <property type="project" value="UniProtKB-KW"/>
</dbReference>
<keyword evidence="6" id="KW-0408">Iron</keyword>
<keyword evidence="7" id="KW-0411">Iron-sulfur</keyword>
<dbReference type="InterPro" id="IPR007197">
    <property type="entry name" value="rSAM"/>
</dbReference>
<dbReference type="Pfam" id="PF02310">
    <property type="entry name" value="B12-binding"/>
    <property type="match status" value="1"/>
</dbReference>
<dbReference type="GO" id="GO:0003824">
    <property type="term" value="F:catalytic activity"/>
    <property type="evidence" value="ECO:0007669"/>
    <property type="project" value="InterPro"/>
</dbReference>
<name>X1FP06_9ZZZZ</name>
<evidence type="ECO:0000256" key="7">
    <source>
        <dbReference type="ARBA" id="ARBA00023014"/>
    </source>
</evidence>
<protein>
    <submittedName>
        <fullName evidence="10">Uncharacterized protein</fullName>
    </submittedName>
</protein>
<dbReference type="CDD" id="cd02068">
    <property type="entry name" value="radical_SAM_B12_BD"/>
    <property type="match status" value="1"/>
</dbReference>
<dbReference type="InterPro" id="IPR051198">
    <property type="entry name" value="BchE-like"/>
</dbReference>
<evidence type="ECO:0000259" key="8">
    <source>
        <dbReference type="PROSITE" id="PS51332"/>
    </source>
</evidence>
<dbReference type="InterPro" id="IPR058240">
    <property type="entry name" value="rSAM_sf"/>
</dbReference>
<dbReference type="InterPro" id="IPR036724">
    <property type="entry name" value="Cobalamin-bd_sf"/>
</dbReference>
<feature type="domain" description="B12-binding" evidence="8">
    <location>
        <begin position="1"/>
        <end position="138"/>
    </location>
</feature>
<dbReference type="InterPro" id="IPR034466">
    <property type="entry name" value="Methyltransferase_Class_B"/>
</dbReference>
<dbReference type="EMBL" id="BARU01001438">
    <property type="protein sequence ID" value="GAH31099.1"/>
    <property type="molecule type" value="Genomic_DNA"/>
</dbReference>
<dbReference type="SUPFAM" id="SSF102114">
    <property type="entry name" value="Radical SAM enzymes"/>
    <property type="match status" value="1"/>
</dbReference>
<evidence type="ECO:0000256" key="6">
    <source>
        <dbReference type="ARBA" id="ARBA00023004"/>
    </source>
</evidence>
<evidence type="ECO:0000313" key="10">
    <source>
        <dbReference type="EMBL" id="GAH31099.1"/>
    </source>
</evidence>
<dbReference type="PANTHER" id="PTHR43409">
    <property type="entry name" value="ANAEROBIC MAGNESIUM-PROTOPORPHYRIN IX MONOMETHYL ESTER CYCLASE-RELATED"/>
    <property type="match status" value="1"/>
</dbReference>
<dbReference type="PROSITE" id="PS51332">
    <property type="entry name" value="B12_BINDING"/>
    <property type="match status" value="1"/>
</dbReference>
<feature type="domain" description="Radical SAM core" evidence="9">
    <location>
        <begin position="186"/>
        <end position="412"/>
    </location>
</feature>
<proteinExistence type="predicted"/>
<accession>X1FP06</accession>
<dbReference type="InterPro" id="IPR006158">
    <property type="entry name" value="Cobalamin-bd"/>
</dbReference>